<dbReference type="Pfam" id="PF02798">
    <property type="entry name" value="GST_N"/>
    <property type="match status" value="1"/>
</dbReference>
<dbReference type="Gene3D" id="3.40.30.10">
    <property type="entry name" value="Glutaredoxin"/>
    <property type="match status" value="1"/>
</dbReference>
<dbReference type="Proteomes" id="UP000515291">
    <property type="component" value="Chromosome"/>
</dbReference>
<dbReference type="InterPro" id="IPR036249">
    <property type="entry name" value="Thioredoxin-like_sf"/>
</dbReference>
<organism evidence="1 2">
    <name type="scientific">Tardiphaga robiniae</name>
    <dbReference type="NCBI Taxonomy" id="943830"/>
    <lineage>
        <taxon>Bacteria</taxon>
        <taxon>Pseudomonadati</taxon>
        <taxon>Pseudomonadota</taxon>
        <taxon>Alphaproteobacteria</taxon>
        <taxon>Hyphomicrobiales</taxon>
        <taxon>Nitrobacteraceae</taxon>
        <taxon>Tardiphaga</taxon>
    </lineage>
</organism>
<dbReference type="SUPFAM" id="SSF52833">
    <property type="entry name" value="Thioredoxin-like"/>
    <property type="match status" value="1"/>
</dbReference>
<name>A0A7G6U497_9BRAD</name>
<reference evidence="2" key="1">
    <citation type="journal article" date="2020" name="Mol. Plant Microbe">
        <title>Rhizobial microsymbionts of the narrowly endemic Oxytropis species growing in Kamchatka are characterized by significant genetic diversity and possess a set of genes that are associated with T3SS and T6SS secretion systems and can affect the development of symbiosis.</title>
        <authorList>
            <person name="Safronova V."/>
            <person name="Guro P."/>
            <person name="Sazanova A."/>
            <person name="Kuznetsova I."/>
            <person name="Belimov A."/>
            <person name="Yakubov V."/>
            <person name="Chirak E."/>
            <person name="Afonin A."/>
            <person name="Gogolev Y."/>
            <person name="Andronov E."/>
            <person name="Tikhonovich I."/>
        </authorList>
    </citation>
    <scope>NUCLEOTIDE SEQUENCE [LARGE SCALE GENOMIC DNA]</scope>
    <source>
        <strain evidence="2">581</strain>
    </source>
</reference>
<proteinExistence type="predicted"/>
<dbReference type="SFLD" id="SFLDS00019">
    <property type="entry name" value="Glutathione_Transferase_(cytos"/>
    <property type="match status" value="1"/>
</dbReference>
<evidence type="ECO:0000313" key="2">
    <source>
        <dbReference type="Proteomes" id="UP000515291"/>
    </source>
</evidence>
<dbReference type="CDD" id="cd03046">
    <property type="entry name" value="GST_N_GTT1_like"/>
    <property type="match status" value="1"/>
</dbReference>
<protein>
    <submittedName>
        <fullName evidence="1">Glutathione S-transferase family protein</fullName>
    </submittedName>
</protein>
<dbReference type="PROSITE" id="PS50405">
    <property type="entry name" value="GST_CTER"/>
    <property type="match status" value="1"/>
</dbReference>
<dbReference type="Gene3D" id="1.20.1050.10">
    <property type="match status" value="1"/>
</dbReference>
<dbReference type="InterPro" id="IPR010987">
    <property type="entry name" value="Glutathione-S-Trfase_C-like"/>
</dbReference>
<keyword evidence="1" id="KW-0808">Transferase</keyword>
<gene>
    <name evidence="1" type="ORF">HB776_23490</name>
</gene>
<dbReference type="GO" id="GO:0016740">
    <property type="term" value="F:transferase activity"/>
    <property type="evidence" value="ECO:0007669"/>
    <property type="project" value="UniProtKB-KW"/>
</dbReference>
<dbReference type="PANTHER" id="PTHR44051">
    <property type="entry name" value="GLUTATHIONE S-TRANSFERASE-RELATED"/>
    <property type="match status" value="1"/>
</dbReference>
<dbReference type="SFLD" id="SFLDG00358">
    <property type="entry name" value="Main_(cytGST)"/>
    <property type="match status" value="1"/>
</dbReference>
<dbReference type="SFLD" id="SFLDG01150">
    <property type="entry name" value="Main.1:_Beta-like"/>
    <property type="match status" value="1"/>
</dbReference>
<dbReference type="Pfam" id="PF13410">
    <property type="entry name" value="GST_C_2"/>
    <property type="match status" value="1"/>
</dbReference>
<dbReference type="InterPro" id="IPR004045">
    <property type="entry name" value="Glutathione_S-Trfase_N"/>
</dbReference>
<dbReference type="PANTHER" id="PTHR44051:SF8">
    <property type="entry name" value="GLUTATHIONE S-TRANSFERASE GSTA"/>
    <property type="match status" value="1"/>
</dbReference>
<dbReference type="AlphaFoldDB" id="A0A7G6U497"/>
<accession>A0A7G6U497</accession>
<dbReference type="RefSeq" id="WP_089263313.1">
    <property type="nucleotide sequence ID" value="NZ_CP050292.1"/>
</dbReference>
<dbReference type="InterPro" id="IPR040079">
    <property type="entry name" value="Glutathione_S-Trfase"/>
</dbReference>
<dbReference type="InterPro" id="IPR036282">
    <property type="entry name" value="Glutathione-S-Trfase_C_sf"/>
</dbReference>
<dbReference type="EMBL" id="CP050292">
    <property type="protein sequence ID" value="QND73829.1"/>
    <property type="molecule type" value="Genomic_DNA"/>
</dbReference>
<dbReference type="SUPFAM" id="SSF47616">
    <property type="entry name" value="GST C-terminal domain-like"/>
    <property type="match status" value="1"/>
</dbReference>
<evidence type="ECO:0000313" key="1">
    <source>
        <dbReference type="EMBL" id="QND73829.1"/>
    </source>
</evidence>
<dbReference type="KEGG" id="trb:HB776_23490"/>
<dbReference type="CDD" id="cd03207">
    <property type="entry name" value="GST_C_8"/>
    <property type="match status" value="1"/>
</dbReference>
<sequence>MMKLYWSPRSRSFTALWLMEETGVAYERVLTDISTGAQRTLEFLAVNPMGKVPALQDGDATMAEAAAICAYVAERYPEAKLAPPLGDSHRAKYLYWLFFAPGCIEPAIAQIATKMELNPVAAGWGDAQRVFDVLEAALDEGPWILGAQFSAADIAIGSGLNFAVRNFKMVPSRPAFERYLDRCSARPAFQRAMEFASGEKT</sequence>
<dbReference type="PROSITE" id="PS50404">
    <property type="entry name" value="GST_NTER"/>
    <property type="match status" value="1"/>
</dbReference>